<evidence type="ECO:0000313" key="2">
    <source>
        <dbReference type="EMBL" id="CAJ0964641.1"/>
    </source>
</evidence>
<evidence type="ECO:0000256" key="1">
    <source>
        <dbReference type="SAM" id="MobiDB-lite"/>
    </source>
</evidence>
<comment type="caution">
    <text evidence="2">The sequence shown here is derived from an EMBL/GenBank/DDBJ whole genome shotgun (WGS) entry which is preliminary data.</text>
</comment>
<evidence type="ECO:0000313" key="3">
    <source>
        <dbReference type="Proteomes" id="UP001176940"/>
    </source>
</evidence>
<accession>A0ABN9MCZ9</accession>
<reference evidence="2" key="1">
    <citation type="submission" date="2023-07" db="EMBL/GenBank/DDBJ databases">
        <authorList>
            <person name="Stuckert A."/>
        </authorList>
    </citation>
    <scope>NUCLEOTIDE SEQUENCE</scope>
</reference>
<feature type="compositionally biased region" description="Low complexity" evidence="1">
    <location>
        <begin position="397"/>
        <end position="423"/>
    </location>
</feature>
<protein>
    <submittedName>
        <fullName evidence="2">Uncharacterized protein</fullName>
    </submittedName>
</protein>
<dbReference type="EMBL" id="CAUEEQ010062115">
    <property type="protein sequence ID" value="CAJ0964641.1"/>
    <property type="molecule type" value="Genomic_DNA"/>
</dbReference>
<dbReference type="Proteomes" id="UP001176940">
    <property type="component" value="Unassembled WGS sequence"/>
</dbReference>
<proteinExistence type="predicted"/>
<gene>
    <name evidence="2" type="ORF">RIMI_LOCUS19445194</name>
</gene>
<keyword evidence="3" id="KW-1185">Reference proteome</keyword>
<feature type="region of interest" description="Disordered" evidence="1">
    <location>
        <begin position="455"/>
        <end position="490"/>
    </location>
</feature>
<name>A0ABN9MCZ9_9NEOB</name>
<feature type="region of interest" description="Disordered" evidence="1">
    <location>
        <begin position="368"/>
        <end position="435"/>
    </location>
</feature>
<organism evidence="2 3">
    <name type="scientific">Ranitomeya imitator</name>
    <name type="common">mimic poison frog</name>
    <dbReference type="NCBI Taxonomy" id="111125"/>
    <lineage>
        <taxon>Eukaryota</taxon>
        <taxon>Metazoa</taxon>
        <taxon>Chordata</taxon>
        <taxon>Craniata</taxon>
        <taxon>Vertebrata</taxon>
        <taxon>Euteleostomi</taxon>
        <taxon>Amphibia</taxon>
        <taxon>Batrachia</taxon>
        <taxon>Anura</taxon>
        <taxon>Neobatrachia</taxon>
        <taxon>Hyloidea</taxon>
        <taxon>Dendrobatidae</taxon>
        <taxon>Dendrobatinae</taxon>
        <taxon>Ranitomeya</taxon>
    </lineage>
</organism>
<sequence>MAYPEEVVMKRNLLREAALPLKHRKSPVAPTLPVSLICPALELCLQALLERNLAIVTMMMGITIYCSSAYSITGMLPVAETFSFCLVTLLSDVAHRDVTFRGQILETILDVMQCLLGLCQSPQIQDKEYLCKYAIPCLIGISRAFGRYSNSEESLLSKLFPKISPQSLKAPDELEGIRRRSFNDFRSILPNSLLNVCQSDSLKRKTSSVSSGSQVSPDHVVPLPGSPAGSTIQYFEGSYLPDGSAVDPDYYLTTISSSFSVSPLFTGVNNKEFDIPQETLRQLLCMVKQIVADPVLSSLDCLITEATEANPSADLFYKTFSDPLYVAMFKMLRDTLYNMKVKYFTCSSCNTKLPSVSALNQLPLQTPAVASGSQEAPSEPFMASRKRSRQERRSESSSRSISPLGPPLRSASSRSSSSESGEAFSDAPSEDVSELDSNQIATMRDMVQNLIGAINQTRGIKESSTDPADQAVSFRRAKPPSKFFRSSPGI</sequence>